<name>A0A1X1ZC50_9MYCO</name>
<proteinExistence type="predicted"/>
<dbReference type="InterPro" id="IPR029063">
    <property type="entry name" value="SAM-dependent_MTases_sf"/>
</dbReference>
<dbReference type="Proteomes" id="UP000193529">
    <property type="component" value="Unassembled WGS sequence"/>
</dbReference>
<protein>
    <recommendedName>
        <fullName evidence="4">DNA (cytosine-5-)-methyltransferase</fullName>
    </recommendedName>
</protein>
<dbReference type="AlphaFoldDB" id="A0A1X1ZC50"/>
<dbReference type="OrthoDB" id="9813719at2"/>
<evidence type="ECO:0008006" key="4">
    <source>
        <dbReference type="Google" id="ProtNLM"/>
    </source>
</evidence>
<evidence type="ECO:0000313" key="2">
    <source>
        <dbReference type="EMBL" id="ORW20929.1"/>
    </source>
</evidence>
<comment type="caution">
    <text evidence="2">The sequence shown here is derived from an EMBL/GenBank/DDBJ whole genome shotgun (WGS) entry which is preliminary data.</text>
</comment>
<dbReference type="Gene3D" id="3.40.50.150">
    <property type="entry name" value="Vaccinia Virus protein VP39"/>
    <property type="match status" value="1"/>
</dbReference>
<sequence length="131" mass="14200">MKKITELTPAQRERMASFAQEWICSMTLTLTDLFCGAGGSSTGAVSVPGVTVRIASNHWDLAVETHNTDRRGHGFPGQLPHPRQPSRAGPPGRKRCHATGMTGLVLRSAAEMHELKHGHIVDILEVIQEGV</sequence>
<evidence type="ECO:0000256" key="1">
    <source>
        <dbReference type="SAM" id="MobiDB-lite"/>
    </source>
</evidence>
<dbReference type="STRING" id="153971.AWC19_14290"/>
<dbReference type="EMBL" id="LQPJ01000121">
    <property type="protein sequence ID" value="ORW20929.1"/>
    <property type="molecule type" value="Genomic_DNA"/>
</dbReference>
<organism evidence="2 3">
    <name type="scientific">Mycobacterium palustre</name>
    <dbReference type="NCBI Taxonomy" id="153971"/>
    <lineage>
        <taxon>Bacteria</taxon>
        <taxon>Bacillati</taxon>
        <taxon>Actinomycetota</taxon>
        <taxon>Actinomycetes</taxon>
        <taxon>Mycobacteriales</taxon>
        <taxon>Mycobacteriaceae</taxon>
        <taxon>Mycobacterium</taxon>
        <taxon>Mycobacterium simiae complex</taxon>
    </lineage>
</organism>
<feature type="region of interest" description="Disordered" evidence="1">
    <location>
        <begin position="67"/>
        <end position="95"/>
    </location>
</feature>
<keyword evidence="3" id="KW-1185">Reference proteome</keyword>
<reference evidence="2 3" key="1">
    <citation type="submission" date="2016-01" db="EMBL/GenBank/DDBJ databases">
        <title>The new phylogeny of the genus Mycobacterium.</title>
        <authorList>
            <person name="Tarcisio F."/>
            <person name="Conor M."/>
            <person name="Antonella G."/>
            <person name="Elisabetta G."/>
            <person name="Giulia F.S."/>
            <person name="Sara T."/>
            <person name="Anna F."/>
            <person name="Clotilde B."/>
            <person name="Roberto B."/>
            <person name="Veronica D.S."/>
            <person name="Fabio R."/>
            <person name="Monica P."/>
            <person name="Olivier J."/>
            <person name="Enrico T."/>
            <person name="Nicola S."/>
        </authorList>
    </citation>
    <scope>NUCLEOTIDE SEQUENCE [LARGE SCALE GENOMIC DNA]</scope>
    <source>
        <strain evidence="2 3">DSM 44572</strain>
    </source>
</reference>
<dbReference type="SUPFAM" id="SSF53335">
    <property type="entry name" value="S-adenosyl-L-methionine-dependent methyltransferases"/>
    <property type="match status" value="1"/>
</dbReference>
<evidence type="ECO:0000313" key="3">
    <source>
        <dbReference type="Proteomes" id="UP000193529"/>
    </source>
</evidence>
<accession>A0A1X1ZC50</accession>
<gene>
    <name evidence="2" type="ORF">AWC19_14290</name>
</gene>